<evidence type="ECO:0000256" key="3">
    <source>
        <dbReference type="ARBA" id="ARBA00022833"/>
    </source>
</evidence>
<dbReference type="AlphaFoldDB" id="A0A7S4S0N8"/>
<feature type="zinc finger region" description="C3H1-type" evidence="4">
    <location>
        <begin position="56"/>
        <end position="84"/>
    </location>
</feature>
<keyword evidence="2 4" id="KW-0863">Zinc-finger</keyword>
<dbReference type="SUPFAM" id="SSF90229">
    <property type="entry name" value="CCCH zinc finger"/>
    <property type="match status" value="1"/>
</dbReference>
<proteinExistence type="predicted"/>
<dbReference type="Gene3D" id="4.10.1000.10">
    <property type="entry name" value="Zinc finger, CCCH-type"/>
    <property type="match status" value="1"/>
</dbReference>
<dbReference type="GO" id="GO:0008270">
    <property type="term" value="F:zinc ion binding"/>
    <property type="evidence" value="ECO:0007669"/>
    <property type="project" value="UniProtKB-KW"/>
</dbReference>
<name>A0A7S4S0N8_9DINO</name>
<organism evidence="7">
    <name type="scientific">Alexandrium monilatum</name>
    <dbReference type="NCBI Taxonomy" id="311494"/>
    <lineage>
        <taxon>Eukaryota</taxon>
        <taxon>Sar</taxon>
        <taxon>Alveolata</taxon>
        <taxon>Dinophyceae</taxon>
        <taxon>Gonyaulacales</taxon>
        <taxon>Pyrocystaceae</taxon>
        <taxon>Alexandrium</taxon>
    </lineage>
</organism>
<keyword evidence="1 4" id="KW-0479">Metal-binding</keyword>
<feature type="domain" description="C3H1-type" evidence="6">
    <location>
        <begin position="56"/>
        <end position="84"/>
    </location>
</feature>
<evidence type="ECO:0000256" key="5">
    <source>
        <dbReference type="SAM" id="MobiDB-lite"/>
    </source>
</evidence>
<feature type="compositionally biased region" description="Low complexity" evidence="5">
    <location>
        <begin position="288"/>
        <end position="324"/>
    </location>
</feature>
<dbReference type="InterPro" id="IPR036855">
    <property type="entry name" value="Znf_CCCH_sf"/>
</dbReference>
<evidence type="ECO:0000313" key="7">
    <source>
        <dbReference type="EMBL" id="CAE4630788.1"/>
    </source>
</evidence>
<dbReference type="Pfam" id="PF00642">
    <property type="entry name" value="zf-CCCH"/>
    <property type="match status" value="1"/>
</dbReference>
<feature type="region of interest" description="Disordered" evidence="5">
    <location>
        <begin position="427"/>
        <end position="462"/>
    </location>
</feature>
<dbReference type="PROSITE" id="PS50103">
    <property type="entry name" value="ZF_C3H1"/>
    <property type="match status" value="1"/>
</dbReference>
<evidence type="ECO:0000256" key="2">
    <source>
        <dbReference type="ARBA" id="ARBA00022771"/>
    </source>
</evidence>
<dbReference type="InterPro" id="IPR000571">
    <property type="entry name" value="Znf_CCCH"/>
</dbReference>
<feature type="compositionally biased region" description="Low complexity" evidence="5">
    <location>
        <begin position="24"/>
        <end position="48"/>
    </location>
</feature>
<protein>
    <recommendedName>
        <fullName evidence="6">C3H1-type domain-containing protein</fullName>
    </recommendedName>
</protein>
<sequence>MAAAALTVEKARASALPQGHTRDQPQQQQQQQQKSARMPQQPWQAQQRKPQHGGNFVPRRLCNRWLESGWCWKADSCTFAHGPEELHPDVREVVETQLAGGARDGQKFPAGRKGCLRAGAPEFTPAAQIVDGSLSEADADRPPAFVFSTDAAPFVLGATAGADSGFQLNADAPPFNMGEVGKRFKLNAGAEVFEPRLTSLAREAGKFELNADATPFQPTHPRLTGEEGTAEAASHTEPSTLDTLHSVVGSSEESASAETLSLAEDSSSGSSGETPQTPRRKLDSTLIEASAPAEAKAAEETPAASPQACAPVEPEAAVKAPSAPQRQPVLSLPGVEARKPPARTVNVAGVAGPSPDSPAAAAAMKFIRRNSALVPSSPLSQILLRQTRPVPALSLDPTAEEEEASLDSALGCCTLVELAAWAKSPSLEDVGSPQLGLQNPLTKSSPALLSPPPSPALPTAEDPIPRSVLLQAGLKLRDGLQGGAPGLSHCAPTPKSKARIVGFTLPEPGLISTQPVSAKPETCKEKQ</sequence>
<keyword evidence="3 4" id="KW-0862">Zinc</keyword>
<evidence type="ECO:0000256" key="4">
    <source>
        <dbReference type="PROSITE-ProRule" id="PRU00723"/>
    </source>
</evidence>
<dbReference type="EMBL" id="HBNR01061415">
    <property type="protein sequence ID" value="CAE4630788.1"/>
    <property type="molecule type" value="Transcribed_RNA"/>
</dbReference>
<evidence type="ECO:0000256" key="1">
    <source>
        <dbReference type="ARBA" id="ARBA00022723"/>
    </source>
</evidence>
<feature type="region of interest" description="Disordered" evidence="5">
    <location>
        <begin position="1"/>
        <end position="55"/>
    </location>
</feature>
<feature type="region of interest" description="Disordered" evidence="5">
    <location>
        <begin position="209"/>
        <end position="335"/>
    </location>
</feature>
<evidence type="ECO:0000259" key="6">
    <source>
        <dbReference type="PROSITE" id="PS50103"/>
    </source>
</evidence>
<reference evidence="7" key="1">
    <citation type="submission" date="2021-01" db="EMBL/GenBank/DDBJ databases">
        <authorList>
            <person name="Corre E."/>
            <person name="Pelletier E."/>
            <person name="Niang G."/>
            <person name="Scheremetjew M."/>
            <person name="Finn R."/>
            <person name="Kale V."/>
            <person name="Holt S."/>
            <person name="Cochrane G."/>
            <person name="Meng A."/>
            <person name="Brown T."/>
            <person name="Cohen L."/>
        </authorList>
    </citation>
    <scope>NUCLEOTIDE SEQUENCE</scope>
    <source>
        <strain evidence="7">CCMP3105</strain>
    </source>
</reference>
<accession>A0A7S4S0N8</accession>
<feature type="compositionally biased region" description="Low complexity" evidence="5">
    <location>
        <begin position="250"/>
        <end position="272"/>
    </location>
</feature>
<gene>
    <name evidence="7" type="ORF">AMON00008_LOCUS43258</name>
</gene>